<dbReference type="RefSeq" id="WP_343798431.1">
    <property type="nucleotide sequence ID" value="NZ_BAAADJ010000019.1"/>
</dbReference>
<keyword evidence="2" id="KW-1185">Reference proteome</keyword>
<reference evidence="2" key="1">
    <citation type="journal article" date="2019" name="Int. J. Syst. Evol. Microbiol.">
        <title>The Global Catalogue of Microorganisms (GCM) 10K type strain sequencing project: providing services to taxonomists for standard genome sequencing and annotation.</title>
        <authorList>
            <consortium name="The Broad Institute Genomics Platform"/>
            <consortium name="The Broad Institute Genome Sequencing Center for Infectious Disease"/>
            <person name="Wu L."/>
            <person name="Ma J."/>
        </authorList>
    </citation>
    <scope>NUCLEOTIDE SEQUENCE [LARGE SCALE GENOMIC DNA]</scope>
    <source>
        <strain evidence="2">JCM 9731</strain>
    </source>
</reference>
<name>A0ABP3FYY9_9BACI</name>
<organism evidence="1 2">
    <name type="scientific">Bacillus carboniphilus</name>
    <dbReference type="NCBI Taxonomy" id="86663"/>
    <lineage>
        <taxon>Bacteria</taxon>
        <taxon>Bacillati</taxon>
        <taxon>Bacillota</taxon>
        <taxon>Bacilli</taxon>
        <taxon>Bacillales</taxon>
        <taxon>Bacillaceae</taxon>
        <taxon>Bacillus</taxon>
    </lineage>
</organism>
<protein>
    <submittedName>
        <fullName evidence="1">Uncharacterized protein</fullName>
    </submittedName>
</protein>
<dbReference type="Proteomes" id="UP001500782">
    <property type="component" value="Unassembled WGS sequence"/>
</dbReference>
<evidence type="ECO:0000313" key="2">
    <source>
        <dbReference type="Proteomes" id="UP001500782"/>
    </source>
</evidence>
<evidence type="ECO:0000313" key="1">
    <source>
        <dbReference type="EMBL" id="GAA0328312.1"/>
    </source>
</evidence>
<accession>A0ABP3FYY9</accession>
<comment type="caution">
    <text evidence="1">The sequence shown here is derived from an EMBL/GenBank/DDBJ whole genome shotgun (WGS) entry which is preliminary data.</text>
</comment>
<sequence length="54" mass="6116">MGNSLHPTIKKCLQHLDVLGADDKIKQIVYMYMEGLKKDLVQHSSKEGKDSKDT</sequence>
<gene>
    <name evidence="1" type="ORF">GCM10008967_18510</name>
</gene>
<dbReference type="EMBL" id="BAAADJ010000019">
    <property type="protein sequence ID" value="GAA0328312.1"/>
    <property type="molecule type" value="Genomic_DNA"/>
</dbReference>
<proteinExistence type="predicted"/>